<keyword evidence="1" id="KW-0812">Transmembrane</keyword>
<evidence type="ECO:0000256" key="1">
    <source>
        <dbReference type="SAM" id="Phobius"/>
    </source>
</evidence>
<evidence type="ECO:0000313" key="3">
    <source>
        <dbReference type="Proteomes" id="UP001500975"/>
    </source>
</evidence>
<dbReference type="Pfam" id="PF04964">
    <property type="entry name" value="Flp_Fap"/>
    <property type="match status" value="1"/>
</dbReference>
<organism evidence="2 3">
    <name type="scientific">Variovorax defluvii</name>
    <dbReference type="NCBI Taxonomy" id="913761"/>
    <lineage>
        <taxon>Bacteria</taxon>
        <taxon>Pseudomonadati</taxon>
        <taxon>Pseudomonadota</taxon>
        <taxon>Betaproteobacteria</taxon>
        <taxon>Burkholderiales</taxon>
        <taxon>Comamonadaceae</taxon>
        <taxon>Variovorax</taxon>
    </lineage>
</organism>
<comment type="caution">
    <text evidence="2">The sequence shown here is derived from an EMBL/GenBank/DDBJ whole genome shotgun (WGS) entry which is preliminary data.</text>
</comment>
<dbReference type="RefSeq" id="WP_345537290.1">
    <property type="nucleotide sequence ID" value="NZ_BAABGJ010000014.1"/>
</dbReference>
<reference evidence="3" key="1">
    <citation type="journal article" date="2019" name="Int. J. Syst. Evol. Microbiol.">
        <title>The Global Catalogue of Microorganisms (GCM) 10K type strain sequencing project: providing services to taxonomists for standard genome sequencing and annotation.</title>
        <authorList>
            <consortium name="The Broad Institute Genomics Platform"/>
            <consortium name="The Broad Institute Genome Sequencing Center for Infectious Disease"/>
            <person name="Wu L."/>
            <person name="Ma J."/>
        </authorList>
    </citation>
    <scope>NUCLEOTIDE SEQUENCE [LARGE SCALE GENOMIC DNA]</scope>
    <source>
        <strain evidence="3">JCM 17804</strain>
    </source>
</reference>
<accession>A0ABP8HGB1</accession>
<keyword evidence="1" id="KW-0472">Membrane</keyword>
<proteinExistence type="predicted"/>
<dbReference type="InterPro" id="IPR007047">
    <property type="entry name" value="Flp_Fap"/>
</dbReference>
<evidence type="ECO:0008006" key="4">
    <source>
        <dbReference type="Google" id="ProtNLM"/>
    </source>
</evidence>
<keyword evidence="3" id="KW-1185">Reference proteome</keyword>
<dbReference type="EMBL" id="BAABGJ010000014">
    <property type="protein sequence ID" value="GAA4338812.1"/>
    <property type="molecule type" value="Genomic_DNA"/>
</dbReference>
<name>A0ABP8HGB1_9BURK</name>
<feature type="transmembrane region" description="Helical" evidence="1">
    <location>
        <begin position="24"/>
        <end position="45"/>
    </location>
</feature>
<protein>
    <recommendedName>
        <fullName evidence="4">Flp family type IVb pilin</fullName>
    </recommendedName>
</protein>
<dbReference type="Proteomes" id="UP001500975">
    <property type="component" value="Unassembled WGS sequence"/>
</dbReference>
<gene>
    <name evidence="2" type="ORF">GCM10023165_17700</name>
</gene>
<keyword evidence="1" id="KW-1133">Transmembrane helix</keyword>
<sequence>MNQFIARTRNFLSSFARDEEGAQVIEYALIIAVVSIALVIALNALTSNGGGFGTFITRVTTCLTTANCT</sequence>
<evidence type="ECO:0000313" key="2">
    <source>
        <dbReference type="EMBL" id="GAA4338812.1"/>
    </source>
</evidence>